<comment type="caution">
    <text evidence="7">The sequence shown here is derived from an EMBL/GenBank/DDBJ whole genome shotgun (WGS) entry which is preliminary data.</text>
</comment>
<evidence type="ECO:0000256" key="4">
    <source>
        <dbReference type="ARBA" id="ARBA00022840"/>
    </source>
</evidence>
<dbReference type="InterPro" id="IPR041118">
    <property type="entry name" value="Rx_N"/>
</dbReference>
<gene>
    <name evidence="7" type="primary">RGA1_11</name>
    <name evidence="7" type="ORF">CK203_048803</name>
</gene>
<dbReference type="Pfam" id="PF00931">
    <property type="entry name" value="NB-ARC"/>
    <property type="match status" value="1"/>
</dbReference>
<evidence type="ECO:0000259" key="5">
    <source>
        <dbReference type="Pfam" id="PF00931"/>
    </source>
</evidence>
<keyword evidence="2" id="KW-0547">Nucleotide-binding</keyword>
<evidence type="ECO:0000259" key="6">
    <source>
        <dbReference type="Pfam" id="PF18052"/>
    </source>
</evidence>
<keyword evidence="3" id="KW-0611">Plant defense</keyword>
<dbReference type="PRINTS" id="PR00364">
    <property type="entry name" value="DISEASERSIST"/>
</dbReference>
<protein>
    <submittedName>
        <fullName evidence="7">Putative disease resistance protein RGA1</fullName>
    </submittedName>
</protein>
<dbReference type="Proteomes" id="UP000288805">
    <property type="component" value="Unassembled WGS sequence"/>
</dbReference>
<accession>A0A438GU67</accession>
<evidence type="ECO:0000256" key="3">
    <source>
        <dbReference type="ARBA" id="ARBA00022821"/>
    </source>
</evidence>
<evidence type="ECO:0000313" key="8">
    <source>
        <dbReference type="Proteomes" id="UP000288805"/>
    </source>
</evidence>
<dbReference type="GO" id="GO:0005524">
    <property type="term" value="F:ATP binding"/>
    <property type="evidence" value="ECO:0007669"/>
    <property type="project" value="UniProtKB-KW"/>
</dbReference>
<dbReference type="EMBL" id="QGNW01000342">
    <property type="protein sequence ID" value="RVW75749.1"/>
    <property type="molecule type" value="Genomic_DNA"/>
</dbReference>
<proteinExistence type="predicted"/>
<dbReference type="Gene3D" id="1.10.8.430">
    <property type="entry name" value="Helical domain of apoptotic protease-activating factors"/>
    <property type="match status" value="1"/>
</dbReference>
<dbReference type="GO" id="GO:0043531">
    <property type="term" value="F:ADP binding"/>
    <property type="evidence" value="ECO:0007669"/>
    <property type="project" value="InterPro"/>
</dbReference>
<dbReference type="FunFam" id="3.40.50.300:FF:001091">
    <property type="entry name" value="Probable disease resistance protein At1g61300"/>
    <property type="match status" value="1"/>
</dbReference>
<dbReference type="SUPFAM" id="SSF52540">
    <property type="entry name" value="P-loop containing nucleoside triphosphate hydrolases"/>
    <property type="match status" value="1"/>
</dbReference>
<dbReference type="InterPro" id="IPR042197">
    <property type="entry name" value="Apaf_helical"/>
</dbReference>
<feature type="domain" description="Disease resistance N-terminal" evidence="6">
    <location>
        <begin position="11"/>
        <end position="99"/>
    </location>
</feature>
<dbReference type="Pfam" id="PF18052">
    <property type="entry name" value="Rx_N"/>
    <property type="match status" value="1"/>
</dbReference>
<keyword evidence="4" id="KW-0067">ATP-binding</keyword>
<dbReference type="Gene3D" id="3.40.50.300">
    <property type="entry name" value="P-loop containing nucleotide triphosphate hydrolases"/>
    <property type="match status" value="1"/>
</dbReference>
<dbReference type="GO" id="GO:0006952">
    <property type="term" value="P:defense response"/>
    <property type="evidence" value="ECO:0007669"/>
    <property type="project" value="UniProtKB-KW"/>
</dbReference>
<evidence type="ECO:0000256" key="1">
    <source>
        <dbReference type="ARBA" id="ARBA00022737"/>
    </source>
</evidence>
<dbReference type="Gene3D" id="1.20.5.4130">
    <property type="match status" value="1"/>
</dbReference>
<sequence length="417" mass="47291">MFVAEAVGSSFLGVLIDKLIASPLLEYARRKKVDTTLQEWRRTLTHIEAVVDDAENKQIREKAVKVWLDDLKSLAYDIEDVVDEFDTETKQRSLIEGPQASTSKVRKLIPTFGALDPRAMSFNKKMGQKINKITRELDAIAKRRLDLHLREGVGGVSFGIEERLPTTSLVDESRIHGRDADKEKIIELMLSDEATQVHKVSVISIVGMGGIGKTTLAQIIYNDGRVENRFEKRVWVCVSDDFDVVRITKAILESFTKRPCKFKTLESLQENLKNEMKEKRFFLVLDDVWNENPNHWDVLQAPFNVEAQGSVVLVTTRNENVASIMRTTASSYQLGQLTDEQCWLLFAQQAFTNLNSDACQNLESIGRQIAKKCKGLPLAAKTLAGLLRSKQDSTDWNEVLNNEIWDLTNDQVVFFLL</sequence>
<keyword evidence="1" id="KW-0677">Repeat</keyword>
<organism evidence="7 8">
    <name type="scientific">Vitis vinifera</name>
    <name type="common">Grape</name>
    <dbReference type="NCBI Taxonomy" id="29760"/>
    <lineage>
        <taxon>Eukaryota</taxon>
        <taxon>Viridiplantae</taxon>
        <taxon>Streptophyta</taxon>
        <taxon>Embryophyta</taxon>
        <taxon>Tracheophyta</taxon>
        <taxon>Spermatophyta</taxon>
        <taxon>Magnoliopsida</taxon>
        <taxon>eudicotyledons</taxon>
        <taxon>Gunneridae</taxon>
        <taxon>Pentapetalae</taxon>
        <taxon>rosids</taxon>
        <taxon>Vitales</taxon>
        <taxon>Vitaceae</taxon>
        <taxon>Viteae</taxon>
        <taxon>Vitis</taxon>
    </lineage>
</organism>
<evidence type="ECO:0000256" key="2">
    <source>
        <dbReference type="ARBA" id="ARBA00022741"/>
    </source>
</evidence>
<name>A0A438GU67_VITVI</name>
<evidence type="ECO:0000313" key="7">
    <source>
        <dbReference type="EMBL" id="RVW75749.1"/>
    </source>
</evidence>
<dbReference type="PANTHER" id="PTHR36766:SF51">
    <property type="entry name" value="DISEASE RESISTANCE RPP13-LIKE PROTEIN 1"/>
    <property type="match status" value="1"/>
</dbReference>
<dbReference type="PANTHER" id="PTHR36766">
    <property type="entry name" value="PLANT BROAD-SPECTRUM MILDEW RESISTANCE PROTEIN RPW8"/>
    <property type="match status" value="1"/>
</dbReference>
<reference evidence="7 8" key="1">
    <citation type="journal article" date="2018" name="PLoS Genet.">
        <title>Population sequencing reveals clonal diversity and ancestral inbreeding in the grapevine cultivar Chardonnay.</title>
        <authorList>
            <person name="Roach M.J."/>
            <person name="Johnson D.L."/>
            <person name="Bohlmann J."/>
            <person name="van Vuuren H.J."/>
            <person name="Jones S.J."/>
            <person name="Pretorius I.S."/>
            <person name="Schmidt S.A."/>
            <person name="Borneman A.R."/>
        </authorList>
    </citation>
    <scope>NUCLEOTIDE SEQUENCE [LARGE SCALE GENOMIC DNA]</scope>
    <source>
        <strain evidence="8">cv. Chardonnay</strain>
        <tissue evidence="7">Leaf</tissue>
    </source>
</reference>
<feature type="domain" description="NB-ARC" evidence="5">
    <location>
        <begin position="180"/>
        <end position="353"/>
    </location>
</feature>
<dbReference type="AlphaFoldDB" id="A0A438GU67"/>
<dbReference type="InterPro" id="IPR002182">
    <property type="entry name" value="NB-ARC"/>
</dbReference>
<dbReference type="InterPro" id="IPR027417">
    <property type="entry name" value="P-loop_NTPase"/>
</dbReference>